<proteinExistence type="predicted"/>
<dbReference type="InterPro" id="IPR052698">
    <property type="entry name" value="MoCofactor_Util/Proc"/>
</dbReference>
<feature type="domain" description="XdhC- CoxI" evidence="1">
    <location>
        <begin position="265"/>
        <end position="318"/>
    </location>
</feature>
<gene>
    <name evidence="3" type="ORF">WMO28_00050</name>
</gene>
<dbReference type="Pfam" id="PF02625">
    <property type="entry name" value="XdhC_CoxI"/>
    <property type="match status" value="1"/>
</dbReference>
<organism evidence="3 4">
    <name type="scientific">Blautia aquisgranensis</name>
    <dbReference type="NCBI Taxonomy" id="3133153"/>
    <lineage>
        <taxon>Bacteria</taxon>
        <taxon>Bacillati</taxon>
        <taxon>Bacillota</taxon>
        <taxon>Clostridia</taxon>
        <taxon>Lachnospirales</taxon>
        <taxon>Lachnospiraceae</taxon>
        <taxon>Blautia</taxon>
    </lineage>
</organism>
<dbReference type="InterPro" id="IPR027051">
    <property type="entry name" value="XdhC_Rossmann_dom"/>
</dbReference>
<dbReference type="InterPro" id="IPR003777">
    <property type="entry name" value="XdhC_CoxI"/>
</dbReference>
<dbReference type="Gene3D" id="3.40.50.720">
    <property type="entry name" value="NAD(P)-binding Rossmann-like Domain"/>
    <property type="match status" value="1"/>
</dbReference>
<dbReference type="RefSeq" id="WP_349055699.1">
    <property type="nucleotide sequence ID" value="NZ_JBBMEJ010000001.1"/>
</dbReference>
<protein>
    <submittedName>
        <fullName evidence="3">XdhC/CoxI family protein</fullName>
    </submittedName>
</protein>
<keyword evidence="4" id="KW-1185">Reference proteome</keyword>
<evidence type="ECO:0000313" key="4">
    <source>
        <dbReference type="Proteomes" id="UP001473063"/>
    </source>
</evidence>
<dbReference type="PANTHER" id="PTHR30388:SF6">
    <property type="entry name" value="XANTHINE DEHYDROGENASE SUBUNIT A-RELATED"/>
    <property type="match status" value="1"/>
</dbReference>
<accession>A0ABV1BAU8</accession>
<evidence type="ECO:0000259" key="1">
    <source>
        <dbReference type="Pfam" id="PF02625"/>
    </source>
</evidence>
<feature type="domain" description="XdhC Rossmann" evidence="2">
    <location>
        <begin position="102"/>
        <end position="244"/>
    </location>
</feature>
<sequence>MYQKIYDVVEKNGRAKTGIVLNGKYAGLKYLAEADCFAYAGDENTETGDEIRNGTGTIAKLALLQGIKEQLKSAVTEAAGTGIVKNKEQEIFVETYEKNPRLIILGGGHVSLPVAEIGRLLGFHVTVMDDREDFVTRERFPLVEELIAGDFETMSEKIPPYENAYYVVVTRGHLGDTTCAREILKRPFAYFGMIGSKTKVRITMEKLRAEGFTEEQLASVHAPIGLPIGGQMPAEIAVSILAEIVQEKNRFFRTYCDEDVEAAIRCGVPGTMVTIIEKKGSSPRGTGSKMFVFRDGRTAGSIGGGKVEFEAGKYALEVKKVETKIYELGQDAGDLGMICGGTVWALFEPCCVGDHRQ</sequence>
<dbReference type="PANTHER" id="PTHR30388">
    <property type="entry name" value="ALDEHYDE OXIDOREDUCTASE MOLYBDENUM COFACTOR ASSEMBLY PROTEIN"/>
    <property type="match status" value="1"/>
</dbReference>
<dbReference type="Proteomes" id="UP001473063">
    <property type="component" value="Unassembled WGS sequence"/>
</dbReference>
<dbReference type="Pfam" id="PF13478">
    <property type="entry name" value="XdhC_C"/>
    <property type="match status" value="1"/>
</dbReference>
<dbReference type="EMBL" id="JBBMEJ010000001">
    <property type="protein sequence ID" value="MEQ2369350.1"/>
    <property type="molecule type" value="Genomic_DNA"/>
</dbReference>
<reference evidence="3 4" key="1">
    <citation type="submission" date="2024-03" db="EMBL/GenBank/DDBJ databases">
        <title>Human intestinal bacterial collection.</title>
        <authorList>
            <person name="Pauvert C."/>
            <person name="Hitch T.C.A."/>
            <person name="Clavel T."/>
        </authorList>
    </citation>
    <scope>NUCLEOTIDE SEQUENCE [LARGE SCALE GENOMIC DNA]</scope>
    <source>
        <strain evidence="3 4">CLA-JM-H16</strain>
    </source>
</reference>
<evidence type="ECO:0000313" key="3">
    <source>
        <dbReference type="EMBL" id="MEQ2369350.1"/>
    </source>
</evidence>
<evidence type="ECO:0000259" key="2">
    <source>
        <dbReference type="Pfam" id="PF13478"/>
    </source>
</evidence>
<comment type="caution">
    <text evidence="3">The sequence shown here is derived from an EMBL/GenBank/DDBJ whole genome shotgun (WGS) entry which is preliminary data.</text>
</comment>
<name>A0ABV1BAU8_9FIRM</name>